<proteinExistence type="predicted"/>
<protein>
    <submittedName>
        <fullName evidence="1">Uncharacterized protein</fullName>
    </submittedName>
</protein>
<gene>
    <name evidence="1" type="ORF">SAMN05660742_105144</name>
</gene>
<reference evidence="1 2" key="1">
    <citation type="submission" date="2016-10" db="EMBL/GenBank/DDBJ databases">
        <authorList>
            <person name="de Groot N.N."/>
        </authorList>
    </citation>
    <scope>NUCLEOTIDE SEQUENCE [LARGE SCALE GENOMIC DNA]</scope>
    <source>
        <strain evidence="1 2">DSM 2179</strain>
    </source>
</reference>
<dbReference type="Proteomes" id="UP000199662">
    <property type="component" value="Unassembled WGS sequence"/>
</dbReference>
<dbReference type="AlphaFoldDB" id="A0A1H6XIL5"/>
<dbReference type="EMBL" id="FNZK01000005">
    <property type="protein sequence ID" value="SEJ28919.1"/>
    <property type="molecule type" value="Genomic_DNA"/>
</dbReference>
<accession>A0A1H6XIL5</accession>
<sequence length="44" mass="5404">MRKWGLIICEPVFERLYECVLRGYEVNELIRNKDFDVLKEKNED</sequence>
<evidence type="ECO:0000313" key="1">
    <source>
        <dbReference type="EMBL" id="SEJ28919.1"/>
    </source>
</evidence>
<keyword evidence="2" id="KW-1185">Reference proteome</keyword>
<name>A0A1H6XIL5_9FIRM</name>
<dbReference type="STRING" id="84035.SAMN05660742_105144"/>
<evidence type="ECO:0000313" key="2">
    <source>
        <dbReference type="Proteomes" id="UP000199662"/>
    </source>
</evidence>
<organism evidence="1 2">
    <name type="scientific">Propionispira arboris</name>
    <dbReference type="NCBI Taxonomy" id="84035"/>
    <lineage>
        <taxon>Bacteria</taxon>
        <taxon>Bacillati</taxon>
        <taxon>Bacillota</taxon>
        <taxon>Negativicutes</taxon>
        <taxon>Selenomonadales</taxon>
        <taxon>Selenomonadaceae</taxon>
        <taxon>Propionispira</taxon>
    </lineage>
</organism>